<gene>
    <name evidence="10" type="ORF">SAMN02745189_01626</name>
</gene>
<dbReference type="InterPro" id="IPR048454">
    <property type="entry name" value="YetF_N"/>
</dbReference>
<sequence>MDVLTEYFHMASKLVVGLIGIIIVIRLLGKKEMAQVTLLDFVYALVLGGVIKDAMYEPSVTIPDMLFVLAIWSALIYIFEKLTQKSGVLRHVIKGRPATLIKEGRLMYGQMEKLNMEIEELNQLLRVEGIFSLREVNYAMLENSGQLTVLKKRSEQETVIDVPSHTLVGDGKIMNYPLEDIGGDEEWITRALAEIDKEADEIYFAEWNAEKGWHIQDYEGNLYDL</sequence>
<keyword evidence="5 7" id="KW-1133">Transmembrane helix</keyword>
<dbReference type="PANTHER" id="PTHR34582:SF5">
    <property type="entry name" value="UPF0702 TRANSMEMBRANE PROTEIN YETF"/>
    <property type="match status" value="1"/>
</dbReference>
<evidence type="ECO:0000256" key="3">
    <source>
        <dbReference type="ARBA" id="ARBA00022475"/>
    </source>
</evidence>
<dbReference type="STRING" id="1123231.SAMN02745189_01626"/>
<evidence type="ECO:0000313" key="11">
    <source>
        <dbReference type="Proteomes" id="UP000184206"/>
    </source>
</evidence>
<name>A0A1M7GG52_9BACL</name>
<keyword evidence="6 7" id="KW-0472">Membrane</keyword>
<evidence type="ECO:0000256" key="5">
    <source>
        <dbReference type="ARBA" id="ARBA00022989"/>
    </source>
</evidence>
<protein>
    <submittedName>
        <fullName evidence="10">Uncharacterized membrane protein YcaP, DUF421 family</fullName>
    </submittedName>
</protein>
<reference evidence="10 11" key="1">
    <citation type="submission" date="2016-11" db="EMBL/GenBank/DDBJ databases">
        <authorList>
            <person name="Jaros S."/>
            <person name="Januszkiewicz K."/>
            <person name="Wedrychowicz H."/>
        </authorList>
    </citation>
    <scope>NUCLEOTIDE SEQUENCE [LARGE SCALE GENOMIC DNA]</scope>
    <source>
        <strain evidence="10 11">DSM 16010</strain>
    </source>
</reference>
<dbReference type="InterPro" id="IPR023090">
    <property type="entry name" value="UPF0702_alpha/beta_dom_sf"/>
</dbReference>
<evidence type="ECO:0000256" key="6">
    <source>
        <dbReference type="ARBA" id="ARBA00023136"/>
    </source>
</evidence>
<dbReference type="AlphaFoldDB" id="A0A1M7GG52"/>
<evidence type="ECO:0000256" key="2">
    <source>
        <dbReference type="ARBA" id="ARBA00006448"/>
    </source>
</evidence>
<feature type="transmembrane region" description="Helical" evidence="7">
    <location>
        <begin position="61"/>
        <end position="79"/>
    </location>
</feature>
<dbReference type="GO" id="GO:0005886">
    <property type="term" value="C:plasma membrane"/>
    <property type="evidence" value="ECO:0007669"/>
    <property type="project" value="UniProtKB-SubCell"/>
</dbReference>
<comment type="similarity">
    <text evidence="2">Belongs to the UPF0702 family.</text>
</comment>
<feature type="domain" description="YetF C-terminal" evidence="8">
    <location>
        <begin position="85"/>
        <end position="208"/>
    </location>
</feature>
<dbReference type="InterPro" id="IPR007353">
    <property type="entry name" value="DUF421"/>
</dbReference>
<dbReference type="Pfam" id="PF04239">
    <property type="entry name" value="DUF421"/>
    <property type="match status" value="1"/>
</dbReference>
<dbReference type="EMBL" id="FRCF01000006">
    <property type="protein sequence ID" value="SHM14849.1"/>
    <property type="molecule type" value="Genomic_DNA"/>
</dbReference>
<dbReference type="Pfam" id="PF20730">
    <property type="entry name" value="YetF_N"/>
    <property type="match status" value="1"/>
</dbReference>
<evidence type="ECO:0000259" key="8">
    <source>
        <dbReference type="Pfam" id="PF04239"/>
    </source>
</evidence>
<keyword evidence="3" id="KW-1003">Cell membrane</keyword>
<proteinExistence type="inferred from homology"/>
<dbReference type="PANTHER" id="PTHR34582">
    <property type="entry name" value="UPF0702 TRANSMEMBRANE PROTEIN YCAP"/>
    <property type="match status" value="1"/>
</dbReference>
<evidence type="ECO:0000256" key="7">
    <source>
        <dbReference type="SAM" id="Phobius"/>
    </source>
</evidence>
<keyword evidence="4 7" id="KW-0812">Transmembrane</keyword>
<keyword evidence="11" id="KW-1185">Reference proteome</keyword>
<organism evidence="10 11">
    <name type="scientific">Lacicoccus alkaliphilus DSM 16010</name>
    <dbReference type="NCBI Taxonomy" id="1123231"/>
    <lineage>
        <taxon>Bacteria</taxon>
        <taxon>Bacillati</taxon>
        <taxon>Bacillota</taxon>
        <taxon>Bacilli</taxon>
        <taxon>Bacillales</taxon>
        <taxon>Salinicoccaceae</taxon>
        <taxon>Lacicoccus</taxon>
    </lineage>
</organism>
<feature type="transmembrane region" description="Helical" evidence="7">
    <location>
        <begin position="12"/>
        <end position="29"/>
    </location>
</feature>
<evidence type="ECO:0000256" key="1">
    <source>
        <dbReference type="ARBA" id="ARBA00004651"/>
    </source>
</evidence>
<evidence type="ECO:0000256" key="4">
    <source>
        <dbReference type="ARBA" id="ARBA00022692"/>
    </source>
</evidence>
<accession>A0A1M7GG52</accession>
<dbReference type="Proteomes" id="UP000184206">
    <property type="component" value="Unassembled WGS sequence"/>
</dbReference>
<dbReference type="Gene3D" id="3.30.240.20">
    <property type="entry name" value="bsu07140 like domains"/>
    <property type="match status" value="2"/>
</dbReference>
<dbReference type="RefSeq" id="WP_178138249.1">
    <property type="nucleotide sequence ID" value="NZ_FRCF01000006.1"/>
</dbReference>
<evidence type="ECO:0000313" key="10">
    <source>
        <dbReference type="EMBL" id="SHM14849.1"/>
    </source>
</evidence>
<feature type="domain" description="YetF-like N-terminal transmembrane" evidence="9">
    <location>
        <begin position="7"/>
        <end position="81"/>
    </location>
</feature>
<comment type="subcellular location">
    <subcellularLocation>
        <location evidence="1">Cell membrane</location>
        <topology evidence="1">Multi-pass membrane protein</topology>
    </subcellularLocation>
</comment>
<evidence type="ECO:0000259" key="9">
    <source>
        <dbReference type="Pfam" id="PF20730"/>
    </source>
</evidence>